<gene>
    <name evidence="1" type="primary">SSCI69320.1</name>
</gene>
<keyword evidence="2" id="KW-1185">Reference proteome</keyword>
<accession>A0A0F7RYH8</accession>
<proteinExistence type="predicted"/>
<evidence type="ECO:0000313" key="2">
    <source>
        <dbReference type="Proteomes" id="UP000242770"/>
    </source>
</evidence>
<name>A0A0F7RYH8_9BASI</name>
<protein>
    <submittedName>
        <fullName evidence="1">Uncharacterized protein</fullName>
    </submittedName>
</protein>
<evidence type="ECO:0000313" key="1">
    <source>
        <dbReference type="EMBL" id="CDS01560.1"/>
    </source>
</evidence>
<dbReference type="AlphaFoldDB" id="A0A0F7RYH8"/>
<dbReference type="EMBL" id="CCFA01004145">
    <property type="protein sequence ID" value="CDS01560.1"/>
    <property type="molecule type" value="Genomic_DNA"/>
</dbReference>
<organism evidence="1 2">
    <name type="scientific">Sporisorium scitamineum</name>
    <dbReference type="NCBI Taxonomy" id="49012"/>
    <lineage>
        <taxon>Eukaryota</taxon>
        <taxon>Fungi</taxon>
        <taxon>Dikarya</taxon>
        <taxon>Basidiomycota</taxon>
        <taxon>Ustilaginomycotina</taxon>
        <taxon>Ustilaginomycetes</taxon>
        <taxon>Ustilaginales</taxon>
        <taxon>Ustilaginaceae</taxon>
        <taxon>Sporisorium</taxon>
    </lineage>
</organism>
<dbReference type="Proteomes" id="UP000242770">
    <property type="component" value="Unassembled WGS sequence"/>
</dbReference>
<sequence length="112" mass="11962">MALHGHSHLVGSLTICADCNHQAPTSAASHLGPQSTMLAHKVHQLLNLSCGDMESMEQAMIQVHQLSQGGKVMVAQSLSSPQHNVVDLVKQAVDKCWISLTLLANLSNSCCH</sequence>
<reference evidence="2" key="1">
    <citation type="submission" date="2014-06" db="EMBL/GenBank/DDBJ databases">
        <authorList>
            <person name="Berkman P.J."/>
        </authorList>
    </citation>
    <scope>NUCLEOTIDE SEQUENCE [LARGE SCALE GENOMIC DNA]</scope>
</reference>